<dbReference type="RefSeq" id="WP_090661609.1">
    <property type="nucleotide sequence ID" value="NZ_FOXQ01000012.1"/>
</dbReference>
<proteinExistence type="predicted"/>
<dbReference type="Gene3D" id="3.40.30.10">
    <property type="entry name" value="Glutaredoxin"/>
    <property type="match status" value="1"/>
</dbReference>
<dbReference type="OrthoDB" id="662072at2"/>
<dbReference type="AlphaFoldDB" id="A0A1I5YJU5"/>
<evidence type="ECO:0000313" key="3">
    <source>
        <dbReference type="EMBL" id="SFQ44481.1"/>
    </source>
</evidence>
<keyword evidence="4" id="KW-1185">Reference proteome</keyword>
<feature type="signal peptide" evidence="1">
    <location>
        <begin position="1"/>
        <end position="19"/>
    </location>
</feature>
<dbReference type="InterPro" id="IPR036249">
    <property type="entry name" value="Thioredoxin-like_sf"/>
</dbReference>
<sequence>MKKLLFLFIISLKLYSAHAQETDTIPPYQKDSLHIPAFTVLKVDSTYINDKAIPKDKPVVIIYFSPECGHCQITADEFSKKMKDMKDIYFVWVSYYPLPEVREFAKKFNLQQFTNIIIARDENYAIPSYYRVKFTPFMALYNKEHHLVKTWDQGTDADTLIKLAK</sequence>
<dbReference type="SUPFAM" id="SSF52833">
    <property type="entry name" value="Thioredoxin-like"/>
    <property type="match status" value="1"/>
</dbReference>
<protein>
    <submittedName>
        <fullName evidence="3">Thioredoxin</fullName>
    </submittedName>
</protein>
<feature type="chain" id="PRO_5011476553" evidence="1">
    <location>
        <begin position="20"/>
        <end position="165"/>
    </location>
</feature>
<dbReference type="Proteomes" id="UP000199031">
    <property type="component" value="Unassembled WGS sequence"/>
</dbReference>
<keyword evidence="1" id="KW-0732">Signal</keyword>
<dbReference type="EMBL" id="FOXQ01000012">
    <property type="protein sequence ID" value="SFQ44481.1"/>
    <property type="molecule type" value="Genomic_DNA"/>
</dbReference>
<evidence type="ECO:0000256" key="1">
    <source>
        <dbReference type="SAM" id="SignalP"/>
    </source>
</evidence>
<evidence type="ECO:0000259" key="2">
    <source>
        <dbReference type="PROSITE" id="PS51352"/>
    </source>
</evidence>
<dbReference type="InterPro" id="IPR013766">
    <property type="entry name" value="Thioredoxin_domain"/>
</dbReference>
<dbReference type="PROSITE" id="PS51352">
    <property type="entry name" value="THIOREDOXIN_2"/>
    <property type="match status" value="1"/>
</dbReference>
<accession>A0A1I5YJU5</accession>
<feature type="domain" description="Thioredoxin" evidence="2">
    <location>
        <begin position="29"/>
        <end position="165"/>
    </location>
</feature>
<evidence type="ECO:0000313" key="4">
    <source>
        <dbReference type="Proteomes" id="UP000199031"/>
    </source>
</evidence>
<reference evidence="3 4" key="1">
    <citation type="submission" date="2016-10" db="EMBL/GenBank/DDBJ databases">
        <authorList>
            <person name="de Groot N.N."/>
        </authorList>
    </citation>
    <scope>NUCLEOTIDE SEQUENCE [LARGE SCALE GENOMIC DNA]</scope>
    <source>
        <strain evidence="3 4">DSM 28286</strain>
    </source>
</reference>
<dbReference type="Pfam" id="PF00085">
    <property type="entry name" value="Thioredoxin"/>
    <property type="match status" value="1"/>
</dbReference>
<dbReference type="STRING" id="1465490.SAMN05444277_112125"/>
<gene>
    <name evidence="3" type="ORF">SAMN05444277_112125</name>
</gene>
<organism evidence="3 4">
    <name type="scientific">Parafilimonas terrae</name>
    <dbReference type="NCBI Taxonomy" id="1465490"/>
    <lineage>
        <taxon>Bacteria</taxon>
        <taxon>Pseudomonadati</taxon>
        <taxon>Bacteroidota</taxon>
        <taxon>Chitinophagia</taxon>
        <taxon>Chitinophagales</taxon>
        <taxon>Chitinophagaceae</taxon>
        <taxon>Parafilimonas</taxon>
    </lineage>
</organism>
<name>A0A1I5YJU5_9BACT</name>